<feature type="binding site" evidence="14">
    <location>
        <position position="372"/>
    </location>
    <ligand>
        <name>Mg(2+)</name>
        <dbReference type="ChEBI" id="CHEBI:18420"/>
    </ligand>
</feature>
<dbReference type="PANTHER" id="PTHR24092:SF198">
    <property type="entry name" value="PHOSPHOLIPID-TRANSPORTING ATPASE"/>
    <property type="match status" value="1"/>
</dbReference>
<gene>
    <name evidence="17" type="ORF">Z043_124252</name>
</gene>
<dbReference type="NCBIfam" id="TIGR01652">
    <property type="entry name" value="ATPase-Plipid"/>
    <property type="match status" value="1"/>
</dbReference>
<dbReference type="Gene3D" id="3.40.1110.10">
    <property type="entry name" value="Calcium-transporting ATPase, cytoplasmic domain N"/>
    <property type="match status" value="1"/>
</dbReference>
<feature type="transmembrane region" description="Helical" evidence="15">
    <location>
        <begin position="570"/>
        <end position="592"/>
    </location>
</feature>
<feature type="binding site" evidence="13">
    <location>
        <position position="372"/>
    </location>
    <ligand>
        <name>ATP</name>
        <dbReference type="ChEBI" id="CHEBI:30616"/>
    </ligand>
</feature>
<dbReference type="InterPro" id="IPR023214">
    <property type="entry name" value="HAD_sf"/>
</dbReference>
<evidence type="ECO:0000256" key="10">
    <source>
        <dbReference type="ARBA" id="ARBA00022989"/>
    </source>
</evidence>
<evidence type="ECO:0000256" key="2">
    <source>
        <dbReference type="ARBA" id="ARBA00004141"/>
    </source>
</evidence>
<feature type="binding site" evidence="13">
    <location>
        <position position="348"/>
    </location>
    <ligand>
        <name>ATP</name>
        <dbReference type="ChEBI" id="CHEBI:30616"/>
    </ligand>
</feature>
<feature type="transmembrane region" description="Helical" evidence="15">
    <location>
        <begin position="612"/>
        <end position="638"/>
    </location>
</feature>
<feature type="binding site" evidence="13">
    <location>
        <position position="114"/>
    </location>
    <ligand>
        <name>ATP</name>
        <dbReference type="ChEBI" id="CHEBI:30616"/>
    </ligand>
</feature>
<accession>A0A0P7UCL4</accession>
<keyword evidence="9 15" id="KW-1278">Translocase</keyword>
<evidence type="ECO:0000256" key="7">
    <source>
        <dbReference type="ARBA" id="ARBA00022840"/>
    </source>
</evidence>
<dbReference type="GO" id="GO:0005886">
    <property type="term" value="C:plasma membrane"/>
    <property type="evidence" value="ECO:0007669"/>
    <property type="project" value="TreeGrafter"/>
</dbReference>
<dbReference type="STRING" id="113540.ENSSFOP00015005453"/>
<keyword evidence="4 15" id="KW-0812">Transmembrane</keyword>
<dbReference type="AlphaFoldDB" id="A0A0P7UCL4"/>
<reference evidence="17 18" key="1">
    <citation type="submission" date="2015-08" db="EMBL/GenBank/DDBJ databases">
        <title>The genome of the Asian arowana (Scleropages formosus).</title>
        <authorList>
            <person name="Tan M.H."/>
            <person name="Gan H.M."/>
            <person name="Croft L.J."/>
            <person name="Austin C.M."/>
        </authorList>
    </citation>
    <scope>NUCLEOTIDE SEQUENCE [LARGE SCALE GENOMIC DNA]</scope>
    <source>
        <strain evidence="17">Aro1</strain>
    </source>
</reference>
<comment type="caution">
    <text evidence="17">The sequence shown here is derived from an EMBL/GenBank/DDBJ whole genome shotgun (WGS) entry which is preliminary data.</text>
</comment>
<dbReference type="InterPro" id="IPR023298">
    <property type="entry name" value="ATPase_P-typ_TM_dom_sf"/>
</dbReference>
<evidence type="ECO:0000256" key="6">
    <source>
        <dbReference type="ARBA" id="ARBA00022741"/>
    </source>
</evidence>
<proteinExistence type="inferred from homology"/>
<feature type="binding site" evidence="13">
    <location>
        <position position="249"/>
    </location>
    <ligand>
        <name>ATP</name>
        <dbReference type="ChEBI" id="CHEBI:30616"/>
    </ligand>
</feature>
<feature type="binding site" evidence="13">
    <location>
        <position position="170"/>
    </location>
    <ligand>
        <name>ATP</name>
        <dbReference type="ChEBI" id="CHEBI:30616"/>
    </ligand>
</feature>
<evidence type="ECO:0000256" key="12">
    <source>
        <dbReference type="ARBA" id="ARBA00034036"/>
    </source>
</evidence>
<keyword evidence="5 14" id="KW-0479">Metal-binding</keyword>
<dbReference type="GO" id="GO:0005802">
    <property type="term" value="C:trans-Golgi network"/>
    <property type="evidence" value="ECO:0007669"/>
    <property type="project" value="TreeGrafter"/>
</dbReference>
<dbReference type="InterPro" id="IPR001757">
    <property type="entry name" value="P_typ_ATPase"/>
</dbReference>
<dbReference type="InterPro" id="IPR023299">
    <property type="entry name" value="ATPase_P-typ_cyto_dom_N"/>
</dbReference>
<dbReference type="GO" id="GO:0005524">
    <property type="term" value="F:ATP binding"/>
    <property type="evidence" value="ECO:0007669"/>
    <property type="project" value="UniProtKB-UniRule"/>
</dbReference>
<dbReference type="GO" id="GO:0016887">
    <property type="term" value="F:ATP hydrolysis activity"/>
    <property type="evidence" value="ECO:0007669"/>
    <property type="project" value="InterPro"/>
</dbReference>
<keyword evidence="7 13" id="KW-0067">ATP-binding</keyword>
<keyword evidence="6 13" id="KW-0547">Nucleotide-binding</keyword>
<feature type="transmembrane region" description="Helical" evidence="15">
    <location>
        <begin position="425"/>
        <end position="446"/>
    </location>
</feature>
<dbReference type="EMBL" id="JARO02015014">
    <property type="protein sequence ID" value="KPP57971.1"/>
    <property type="molecule type" value="Genomic_DNA"/>
</dbReference>
<organism evidence="17 18">
    <name type="scientific">Scleropages formosus</name>
    <name type="common">Asian bonytongue</name>
    <name type="synonym">Osteoglossum formosum</name>
    <dbReference type="NCBI Taxonomy" id="113540"/>
    <lineage>
        <taxon>Eukaryota</taxon>
        <taxon>Metazoa</taxon>
        <taxon>Chordata</taxon>
        <taxon>Craniata</taxon>
        <taxon>Vertebrata</taxon>
        <taxon>Euteleostomi</taxon>
        <taxon>Actinopterygii</taxon>
        <taxon>Neopterygii</taxon>
        <taxon>Teleostei</taxon>
        <taxon>Osteoglossocephala</taxon>
        <taxon>Osteoglossomorpha</taxon>
        <taxon>Osteoglossiformes</taxon>
        <taxon>Osteoglossidae</taxon>
        <taxon>Scleropages</taxon>
    </lineage>
</organism>
<feature type="binding site" evidence="13">
    <location>
        <position position="342"/>
    </location>
    <ligand>
        <name>ATP</name>
        <dbReference type="ChEBI" id="CHEBI:30616"/>
    </ligand>
</feature>
<dbReference type="InterPro" id="IPR032630">
    <property type="entry name" value="P_typ_ATPase_c"/>
</dbReference>
<comment type="cofactor">
    <cofactor evidence="1 14">
        <name>Mg(2+)</name>
        <dbReference type="ChEBI" id="CHEBI:18420"/>
    </cofactor>
</comment>
<feature type="binding site" evidence="13">
    <location>
        <position position="73"/>
    </location>
    <ligand>
        <name>ATP</name>
        <dbReference type="ChEBI" id="CHEBI:30616"/>
    </ligand>
</feature>
<sequence length="728" mass="81612">MIKGHPCLQPLDLSWNPFSRGGLQFSDQRLVDKLRDQDSTEVREFFTVLALCHTVMAEWKDETPVYQAASPDEEALVGAAREMGWVFLSRTRDSLTLSELSHIRHYQLLALLDFTSQRRRMSVVVRDPEGVLKLYCKGADIVILERLRQDCAHRESTERSLELYAQGCLRTLCVAVRSVSEELWEEWSRALAKAAMMTQCGAVLDTLYDSMERELTLLGVTAIEDRLQEGVPETIATLKQAGIKVWVLTGDKRETAVNIGYACRLLDPDTQLLQGEELRQLLQHPDQEAILDNGKVTEKRRKHSTSALVITGPELAQFGEQPGWDGRFMALSKLCQSVLCCRMTPGQKAGVVQLVRKHTSSITMAIGDGANDVNMIKTAHVGVGLSGLEGSQAVQNADFSLAKFRFLRKLLLVHGRWSYQRISAFLLYFLYKTSAFALVHVWFAFYNGFSAQPMYENWFITLYTVMYTAIPVQCLAIFEQDVSAEGSMRWPALYQMGPEQQLFNCRQLVVTLIYSIYTSLVLFFLPFGVMCFSTFDFQAFAVIVATAAVFSTTTEIVLQTRFWTKYNVAAVIYSFTVYFVATLVLHGPRLHAAAPADYYFPGVSMNVFSSPLAWLTMLLTTWTAVLPSVIIRAVALVLSPPDVHRVHITDTGGLPRQHMELQSGFKRCHFRRRSSYAVSQGRGFGWLITSGAGLHNVVSLPDGGADAGKIKMQSFHNKDSVVTTVCKS</sequence>
<feature type="binding site" evidence="13">
    <location>
        <position position="371"/>
    </location>
    <ligand>
        <name>ATP</name>
        <dbReference type="ChEBI" id="CHEBI:30616"/>
    </ligand>
</feature>
<comment type="catalytic activity">
    <reaction evidence="12 15">
        <text>ATP + H2O + phospholipidSide 1 = ADP + phosphate + phospholipidSide 2.</text>
        <dbReference type="EC" id="7.6.2.1"/>
    </reaction>
</comment>
<dbReference type="PRINTS" id="PR00119">
    <property type="entry name" value="CATATPASE"/>
</dbReference>
<feature type="binding site" evidence="13">
    <location>
        <position position="137"/>
    </location>
    <ligand>
        <name>ATP</name>
        <dbReference type="ChEBI" id="CHEBI:30616"/>
    </ligand>
</feature>
<feature type="transmembrane region" description="Helical" evidence="15">
    <location>
        <begin position="508"/>
        <end position="527"/>
    </location>
</feature>
<dbReference type="GO" id="GO:0007030">
    <property type="term" value="P:Golgi organization"/>
    <property type="evidence" value="ECO:0007669"/>
    <property type="project" value="TreeGrafter"/>
</dbReference>
<dbReference type="GO" id="GO:0140326">
    <property type="term" value="F:ATPase-coupled intramembrane lipid transporter activity"/>
    <property type="evidence" value="ECO:0007669"/>
    <property type="project" value="UniProtKB-EC"/>
</dbReference>
<dbReference type="Proteomes" id="UP000034805">
    <property type="component" value="Unassembled WGS sequence"/>
</dbReference>
<dbReference type="Pfam" id="PF16212">
    <property type="entry name" value="PhoLip_ATPase_C"/>
    <property type="match status" value="1"/>
</dbReference>
<feature type="binding site" evidence="13">
    <location>
        <position position="251"/>
    </location>
    <ligand>
        <name>ATP</name>
        <dbReference type="ChEBI" id="CHEBI:30616"/>
    </ligand>
</feature>
<feature type="binding site" evidence="14">
    <location>
        <position position="368"/>
    </location>
    <ligand>
        <name>Mg(2+)</name>
        <dbReference type="ChEBI" id="CHEBI:18420"/>
    </ligand>
</feature>
<protein>
    <recommendedName>
        <fullName evidence="15">Phospholipid-transporting ATPase</fullName>
        <ecNumber evidence="15">7.6.2.1</ecNumber>
    </recommendedName>
</protein>
<feature type="transmembrane region" description="Helical" evidence="15">
    <location>
        <begin position="458"/>
        <end position="478"/>
    </location>
</feature>
<dbReference type="EC" id="7.6.2.1" evidence="15"/>
<dbReference type="SUPFAM" id="SSF81665">
    <property type="entry name" value="Calcium ATPase, transmembrane domain M"/>
    <property type="match status" value="1"/>
</dbReference>
<evidence type="ECO:0000313" key="17">
    <source>
        <dbReference type="EMBL" id="KPP57971.1"/>
    </source>
</evidence>
<comment type="similarity">
    <text evidence="3 15">Belongs to the cation transport ATPase (P-type) (TC 3.A.3) family. Type IV subfamily.</text>
</comment>
<dbReference type="PANTHER" id="PTHR24092">
    <property type="entry name" value="PROBABLE PHOSPHOLIPID-TRANSPORTING ATPASE"/>
    <property type="match status" value="1"/>
</dbReference>
<evidence type="ECO:0000256" key="11">
    <source>
        <dbReference type="ARBA" id="ARBA00023136"/>
    </source>
</evidence>
<dbReference type="InterPro" id="IPR006539">
    <property type="entry name" value="P-type_ATPase_IV"/>
</dbReference>
<dbReference type="NCBIfam" id="TIGR01494">
    <property type="entry name" value="ATPase_P-type"/>
    <property type="match status" value="2"/>
</dbReference>
<evidence type="ECO:0000256" key="1">
    <source>
        <dbReference type="ARBA" id="ARBA00001946"/>
    </source>
</evidence>
<feature type="domain" description="P-type ATPase C-terminal" evidence="16">
    <location>
        <begin position="394"/>
        <end position="640"/>
    </location>
</feature>
<name>A0A0P7UCL4_SCLFO</name>
<evidence type="ECO:0000256" key="5">
    <source>
        <dbReference type="ARBA" id="ARBA00022723"/>
    </source>
</evidence>
<evidence type="ECO:0000259" key="16">
    <source>
        <dbReference type="Pfam" id="PF16212"/>
    </source>
</evidence>
<keyword evidence="10 15" id="KW-1133">Transmembrane helix</keyword>
<evidence type="ECO:0000256" key="4">
    <source>
        <dbReference type="ARBA" id="ARBA00022692"/>
    </source>
</evidence>
<evidence type="ECO:0000256" key="8">
    <source>
        <dbReference type="ARBA" id="ARBA00022842"/>
    </source>
</evidence>
<dbReference type="FunFam" id="3.40.50.1000:FF:000130">
    <property type="entry name" value="Phospholipid-transporting ATPase"/>
    <property type="match status" value="1"/>
</dbReference>
<dbReference type="GO" id="GO:0000287">
    <property type="term" value="F:magnesium ion binding"/>
    <property type="evidence" value="ECO:0007669"/>
    <property type="project" value="UniProtKB-UniRule"/>
</dbReference>
<dbReference type="Gene3D" id="3.40.50.1000">
    <property type="entry name" value="HAD superfamily/HAD-like"/>
    <property type="match status" value="1"/>
</dbReference>
<dbReference type="GO" id="GO:0045332">
    <property type="term" value="P:phospholipid translocation"/>
    <property type="evidence" value="ECO:0007669"/>
    <property type="project" value="TreeGrafter"/>
</dbReference>
<comment type="subcellular location">
    <subcellularLocation>
        <location evidence="2 15">Membrane</location>
        <topology evidence="2 15">Multi-pass membrane protein</topology>
    </subcellularLocation>
</comment>
<keyword evidence="8 14" id="KW-0460">Magnesium</keyword>
<dbReference type="InterPro" id="IPR036412">
    <property type="entry name" value="HAD-like_sf"/>
</dbReference>
<evidence type="ECO:0000256" key="14">
    <source>
        <dbReference type="PIRSR" id="PIRSR606539-3"/>
    </source>
</evidence>
<feature type="binding site" evidence="13">
    <location>
        <position position="250"/>
    </location>
    <ligand>
        <name>ATP</name>
        <dbReference type="ChEBI" id="CHEBI:30616"/>
    </ligand>
</feature>
<evidence type="ECO:0000256" key="15">
    <source>
        <dbReference type="RuleBase" id="RU362033"/>
    </source>
</evidence>
<dbReference type="SUPFAM" id="SSF81660">
    <property type="entry name" value="Metal cation-transporting ATPase, ATP-binding domain N"/>
    <property type="match status" value="1"/>
</dbReference>
<evidence type="ECO:0000256" key="9">
    <source>
        <dbReference type="ARBA" id="ARBA00022967"/>
    </source>
</evidence>
<dbReference type="Pfam" id="PF13246">
    <property type="entry name" value="Cation_ATPase"/>
    <property type="match status" value="1"/>
</dbReference>
<dbReference type="SUPFAM" id="SSF56784">
    <property type="entry name" value="HAD-like"/>
    <property type="match status" value="1"/>
</dbReference>
<evidence type="ECO:0000313" key="18">
    <source>
        <dbReference type="Proteomes" id="UP000034805"/>
    </source>
</evidence>
<keyword evidence="11 15" id="KW-0472">Membrane</keyword>
<evidence type="ECO:0000256" key="13">
    <source>
        <dbReference type="PIRSR" id="PIRSR606539-2"/>
    </source>
</evidence>
<evidence type="ECO:0000256" key="3">
    <source>
        <dbReference type="ARBA" id="ARBA00008109"/>
    </source>
</evidence>
<feature type="transmembrane region" description="Helical" evidence="15">
    <location>
        <begin position="539"/>
        <end position="558"/>
    </location>
</feature>